<dbReference type="InterPro" id="IPR036410">
    <property type="entry name" value="HSP_DnaJ_Cys-rich_dom_sf"/>
</dbReference>
<dbReference type="Gene3D" id="2.10.230.10">
    <property type="entry name" value="Heat shock protein DnaJ, cysteine-rich domain"/>
    <property type="match status" value="1"/>
</dbReference>
<proteinExistence type="predicted"/>
<dbReference type="OrthoDB" id="3696204at2"/>
<dbReference type="SUPFAM" id="SSF57938">
    <property type="entry name" value="DnaJ/Hsp40 cysteine-rich domain"/>
    <property type="match status" value="1"/>
</dbReference>
<evidence type="ECO:0008006" key="3">
    <source>
        <dbReference type="Google" id="ProtNLM"/>
    </source>
</evidence>
<dbReference type="EMBL" id="OBDO01000004">
    <property type="protein sequence ID" value="SNX96519.1"/>
    <property type="molecule type" value="Genomic_DNA"/>
</dbReference>
<keyword evidence="2" id="KW-1185">Reference proteome</keyword>
<evidence type="ECO:0000313" key="1">
    <source>
        <dbReference type="EMBL" id="SNX96519.1"/>
    </source>
</evidence>
<evidence type="ECO:0000313" key="2">
    <source>
        <dbReference type="Proteomes" id="UP000219514"/>
    </source>
</evidence>
<accession>A0A285EBM7</accession>
<gene>
    <name evidence="1" type="ORF">SAMN06893097_104234</name>
</gene>
<dbReference type="Proteomes" id="UP000219514">
    <property type="component" value="Unassembled WGS sequence"/>
</dbReference>
<dbReference type="AlphaFoldDB" id="A0A285EBM7"/>
<dbReference type="RefSeq" id="WP_097206529.1">
    <property type="nucleotide sequence ID" value="NZ_JACHXB010000002.1"/>
</dbReference>
<name>A0A285EBM7_9ACTN</name>
<organism evidence="1 2">
    <name type="scientific">Geodermatophilus sabuli</name>
    <dbReference type="NCBI Taxonomy" id="1564158"/>
    <lineage>
        <taxon>Bacteria</taxon>
        <taxon>Bacillati</taxon>
        <taxon>Actinomycetota</taxon>
        <taxon>Actinomycetes</taxon>
        <taxon>Geodermatophilales</taxon>
        <taxon>Geodermatophilaceae</taxon>
        <taxon>Geodermatophilus</taxon>
    </lineage>
</organism>
<sequence length="65" mass="6933">MKRVNFEGPGDSPDEYYFECGDCGGDGGVHIPDLESEDEGLVISAECPNCDGKGYIEGDADDVED</sequence>
<reference evidence="1 2" key="1">
    <citation type="submission" date="2017-09" db="EMBL/GenBank/DDBJ databases">
        <authorList>
            <person name="Ehlers B."/>
            <person name="Leendertz F.H."/>
        </authorList>
    </citation>
    <scope>NUCLEOTIDE SEQUENCE [LARGE SCALE GENOMIC DNA]</scope>
    <source>
        <strain evidence="1 2">DSM 46844</strain>
    </source>
</reference>
<protein>
    <recommendedName>
        <fullName evidence="3">Molecular chaperone DnaJ</fullName>
    </recommendedName>
</protein>